<feature type="region of interest" description="Disordered" evidence="1">
    <location>
        <begin position="22"/>
        <end position="95"/>
    </location>
</feature>
<keyword evidence="4" id="KW-1185">Reference proteome</keyword>
<feature type="compositionally biased region" description="Gly residues" evidence="1">
    <location>
        <begin position="142"/>
        <end position="155"/>
    </location>
</feature>
<evidence type="ECO:0000313" key="3">
    <source>
        <dbReference type="EMBL" id="GMN44771.1"/>
    </source>
</evidence>
<dbReference type="Proteomes" id="UP001187192">
    <property type="component" value="Unassembled WGS sequence"/>
</dbReference>
<dbReference type="AlphaFoldDB" id="A0AA88D6J4"/>
<comment type="caution">
    <text evidence="3">The sequence shown here is derived from an EMBL/GenBank/DDBJ whole genome shotgun (WGS) entry which is preliminary data.</text>
</comment>
<feature type="compositionally biased region" description="Basic and acidic residues" evidence="1">
    <location>
        <begin position="42"/>
        <end position="55"/>
    </location>
</feature>
<gene>
    <name evidence="3" type="ORF">TIFTF001_013961</name>
</gene>
<dbReference type="EMBL" id="BTGU01000019">
    <property type="protein sequence ID" value="GMN44771.1"/>
    <property type="molecule type" value="Genomic_DNA"/>
</dbReference>
<evidence type="ECO:0000256" key="2">
    <source>
        <dbReference type="SAM" id="SignalP"/>
    </source>
</evidence>
<sequence length="275" mass="26658">MAILKCALIAFFCLGFTHASRNAPSSPKLKKSPESKYIPPRNLEEAKGFNDKKVDPSSGVGVGVGVGYGSGSASGTGSGSGSGVGYGSRSGPGSVGGGSGSGYGYGSGGGGSGTGYGSGSGSGSGSGYGHGSGSGSNSDYGPGSGNGGGTGIGIGVGQEGGNNGYSGWGCPGCDPPFQGPPCLPWPNNPNCGITGLLTPPPPLPCVPGIVPGAGYVPGNTVPPGYGIPTGSAVHEDHPPNTEDGLTRGQADKKPNNETPDPSAERKRLSDPQVQF</sequence>
<protein>
    <submittedName>
        <fullName evidence="3">Uncharacterized protein</fullName>
    </submittedName>
</protein>
<feature type="region of interest" description="Disordered" evidence="1">
    <location>
        <begin position="118"/>
        <end position="155"/>
    </location>
</feature>
<evidence type="ECO:0000313" key="4">
    <source>
        <dbReference type="Proteomes" id="UP001187192"/>
    </source>
</evidence>
<accession>A0AA88D6J4</accession>
<name>A0AA88D6J4_FICCA</name>
<evidence type="ECO:0000256" key="1">
    <source>
        <dbReference type="SAM" id="MobiDB-lite"/>
    </source>
</evidence>
<feature type="compositionally biased region" description="Gly residues" evidence="1">
    <location>
        <begin position="60"/>
        <end position="95"/>
    </location>
</feature>
<proteinExistence type="predicted"/>
<feature type="chain" id="PRO_5041699545" evidence="2">
    <location>
        <begin position="20"/>
        <end position="275"/>
    </location>
</feature>
<dbReference type="PANTHER" id="PTHR37612:SF20">
    <property type="entry name" value="PER-HEXAMER REPEAT PROTEIN 5-RELATED"/>
    <property type="match status" value="1"/>
</dbReference>
<dbReference type="PANTHER" id="PTHR37612">
    <property type="entry name" value="FIBROIN HEAVY CHAIN FIB-H LIKE PROTEIN"/>
    <property type="match status" value="1"/>
</dbReference>
<reference evidence="3" key="1">
    <citation type="submission" date="2023-07" db="EMBL/GenBank/DDBJ databases">
        <title>draft genome sequence of fig (Ficus carica).</title>
        <authorList>
            <person name="Takahashi T."/>
            <person name="Nishimura K."/>
        </authorList>
    </citation>
    <scope>NUCLEOTIDE SEQUENCE</scope>
</reference>
<keyword evidence="2" id="KW-0732">Signal</keyword>
<dbReference type="InterPro" id="IPR052258">
    <property type="entry name" value="Diverse_Func_Domain-Protein"/>
</dbReference>
<organism evidence="3 4">
    <name type="scientific">Ficus carica</name>
    <name type="common">Common fig</name>
    <dbReference type="NCBI Taxonomy" id="3494"/>
    <lineage>
        <taxon>Eukaryota</taxon>
        <taxon>Viridiplantae</taxon>
        <taxon>Streptophyta</taxon>
        <taxon>Embryophyta</taxon>
        <taxon>Tracheophyta</taxon>
        <taxon>Spermatophyta</taxon>
        <taxon>Magnoliopsida</taxon>
        <taxon>eudicotyledons</taxon>
        <taxon>Gunneridae</taxon>
        <taxon>Pentapetalae</taxon>
        <taxon>rosids</taxon>
        <taxon>fabids</taxon>
        <taxon>Rosales</taxon>
        <taxon>Moraceae</taxon>
        <taxon>Ficeae</taxon>
        <taxon>Ficus</taxon>
    </lineage>
</organism>
<feature type="signal peptide" evidence="2">
    <location>
        <begin position="1"/>
        <end position="19"/>
    </location>
</feature>
<feature type="region of interest" description="Disordered" evidence="1">
    <location>
        <begin position="218"/>
        <end position="275"/>
    </location>
</feature>
<feature type="compositionally biased region" description="Gly residues" evidence="1">
    <location>
        <begin position="118"/>
        <end position="134"/>
    </location>
</feature>